<accession>A0ABY5GC03</accession>
<dbReference type="PROSITE" id="PS51257">
    <property type="entry name" value="PROKAR_LIPOPROTEIN"/>
    <property type="match status" value="1"/>
</dbReference>
<evidence type="ECO:0000313" key="2">
    <source>
        <dbReference type="Proteomes" id="UP001057998"/>
    </source>
</evidence>
<dbReference type="RefSeq" id="WP_255387942.1">
    <property type="nucleotide sequence ID" value="NZ_CP101508.1"/>
</dbReference>
<proteinExistence type="predicted"/>
<keyword evidence="2" id="KW-1185">Reference proteome</keyword>
<evidence type="ECO:0000313" key="1">
    <source>
        <dbReference type="EMBL" id="UTV26734.1"/>
    </source>
</evidence>
<gene>
    <name evidence="1" type="ORF">NNL38_10230</name>
</gene>
<reference evidence="1" key="1">
    <citation type="submission" date="2022-07" db="EMBL/GenBank/DDBJ databases">
        <title>Genome sequencing of Photobacterium atrarenae GJH2-4.</title>
        <authorList>
            <person name="Park S.-J."/>
        </authorList>
    </citation>
    <scope>NUCLEOTIDE SEQUENCE</scope>
    <source>
        <strain evidence="1">GJH2-4</strain>
    </source>
</reference>
<name>A0ABY5GC03_9GAMM</name>
<dbReference type="EMBL" id="CP101508">
    <property type="protein sequence ID" value="UTV26734.1"/>
    <property type="molecule type" value="Genomic_DNA"/>
</dbReference>
<dbReference type="Proteomes" id="UP001057998">
    <property type="component" value="Chromosome 1"/>
</dbReference>
<organism evidence="1 2">
    <name type="scientific">Photobacterium atrarenae</name>
    <dbReference type="NCBI Taxonomy" id="865757"/>
    <lineage>
        <taxon>Bacteria</taxon>
        <taxon>Pseudomonadati</taxon>
        <taxon>Pseudomonadota</taxon>
        <taxon>Gammaproteobacteria</taxon>
        <taxon>Vibrionales</taxon>
        <taxon>Vibrionaceae</taxon>
        <taxon>Photobacterium</taxon>
    </lineage>
</organism>
<protein>
    <submittedName>
        <fullName evidence="1">Uncharacterized protein</fullName>
    </submittedName>
</protein>
<sequence>MKTSLIMITALVLTGCVTTGTPTDRQLALYYSPEQTTLTAQQKSNVAALFDAAPRWALDVAPSSDARPFQALHISQQRIKAIRQLAARSGVRLTEQYQPQQTADTVIIREP</sequence>